<organism evidence="3">
    <name type="scientific">marine sediment metagenome</name>
    <dbReference type="NCBI Taxonomy" id="412755"/>
    <lineage>
        <taxon>unclassified sequences</taxon>
        <taxon>metagenomes</taxon>
        <taxon>ecological metagenomes</taxon>
    </lineage>
</organism>
<dbReference type="EMBL" id="LAZR01010236">
    <property type="protein sequence ID" value="KKM68059.1"/>
    <property type="molecule type" value="Genomic_DNA"/>
</dbReference>
<dbReference type="InterPro" id="IPR048254">
    <property type="entry name" value="CDP_ALCOHOL_P_TRANSF_CS"/>
</dbReference>
<protein>
    <recommendedName>
        <fullName evidence="4">CDP-alcohol phosphatidyltransferase family protein</fullName>
    </recommendedName>
</protein>
<keyword evidence="2" id="KW-0812">Transmembrane</keyword>
<name>A0A0F9JE31_9ZZZZ</name>
<dbReference type="GO" id="GO:0008654">
    <property type="term" value="P:phospholipid biosynthetic process"/>
    <property type="evidence" value="ECO:0007669"/>
    <property type="project" value="InterPro"/>
</dbReference>
<keyword evidence="2" id="KW-0472">Membrane</keyword>
<proteinExistence type="predicted"/>
<dbReference type="GO" id="GO:0016020">
    <property type="term" value="C:membrane"/>
    <property type="evidence" value="ECO:0007669"/>
    <property type="project" value="InterPro"/>
</dbReference>
<dbReference type="Pfam" id="PF01066">
    <property type="entry name" value="CDP-OH_P_transf"/>
    <property type="match status" value="1"/>
</dbReference>
<evidence type="ECO:0000313" key="3">
    <source>
        <dbReference type="EMBL" id="KKM68059.1"/>
    </source>
</evidence>
<comment type="caution">
    <text evidence="3">The sequence shown here is derived from an EMBL/GenBank/DDBJ whole genome shotgun (WGS) entry which is preliminary data.</text>
</comment>
<dbReference type="PROSITE" id="PS00379">
    <property type="entry name" value="CDP_ALCOHOL_P_TRANSF"/>
    <property type="match status" value="1"/>
</dbReference>
<dbReference type="InterPro" id="IPR043130">
    <property type="entry name" value="CDP-OH_PTrfase_TM_dom"/>
</dbReference>
<feature type="transmembrane region" description="Helical" evidence="2">
    <location>
        <begin position="162"/>
        <end position="195"/>
    </location>
</feature>
<dbReference type="AlphaFoldDB" id="A0A0F9JE31"/>
<dbReference type="Gene3D" id="1.20.120.1760">
    <property type="match status" value="1"/>
</dbReference>
<evidence type="ECO:0000256" key="1">
    <source>
        <dbReference type="ARBA" id="ARBA00022679"/>
    </source>
</evidence>
<gene>
    <name evidence="3" type="ORF">LCGC14_1464640</name>
</gene>
<evidence type="ECO:0000256" key="2">
    <source>
        <dbReference type="SAM" id="Phobius"/>
    </source>
</evidence>
<sequence>MNEKKYPEKRINQEKISSRYIDLPVRFLIKHNITPNKISVIGFILFLVASLLIGLGGLYFSIWFAWIVPATMGVAGAFDLFDGEVARRTGKESQAGAFLDSNLDRLSDALFILGLIYGGLINYLLGYTILFLVIMISYTRSRAENEGVNMKGIGFMERADRILFMIFTIIIELTFYFLTSLILGAPITIFFPIITSIPVSPIFLIAIIIFIFSLIYTLLQRIIFSFKALKNMK</sequence>
<feature type="transmembrane region" description="Helical" evidence="2">
    <location>
        <begin position="109"/>
        <end position="134"/>
    </location>
</feature>
<keyword evidence="1" id="KW-0808">Transferase</keyword>
<dbReference type="InterPro" id="IPR000462">
    <property type="entry name" value="CDP-OH_P_trans"/>
</dbReference>
<evidence type="ECO:0008006" key="4">
    <source>
        <dbReference type="Google" id="ProtNLM"/>
    </source>
</evidence>
<accession>A0A0F9JE31</accession>
<reference evidence="3" key="1">
    <citation type="journal article" date="2015" name="Nature">
        <title>Complex archaea that bridge the gap between prokaryotes and eukaryotes.</title>
        <authorList>
            <person name="Spang A."/>
            <person name="Saw J.H."/>
            <person name="Jorgensen S.L."/>
            <person name="Zaremba-Niedzwiedzka K."/>
            <person name="Martijn J."/>
            <person name="Lind A.E."/>
            <person name="van Eijk R."/>
            <person name="Schleper C."/>
            <person name="Guy L."/>
            <person name="Ettema T.J."/>
        </authorList>
    </citation>
    <scope>NUCLEOTIDE SEQUENCE</scope>
</reference>
<feature type="transmembrane region" description="Helical" evidence="2">
    <location>
        <begin position="201"/>
        <end position="224"/>
    </location>
</feature>
<keyword evidence="2" id="KW-1133">Transmembrane helix</keyword>
<dbReference type="GO" id="GO:0016780">
    <property type="term" value="F:phosphotransferase activity, for other substituted phosphate groups"/>
    <property type="evidence" value="ECO:0007669"/>
    <property type="project" value="InterPro"/>
</dbReference>
<feature type="transmembrane region" description="Helical" evidence="2">
    <location>
        <begin position="40"/>
        <end position="66"/>
    </location>
</feature>